<feature type="transmembrane region" description="Helical" evidence="1">
    <location>
        <begin position="185"/>
        <end position="201"/>
    </location>
</feature>
<keyword evidence="1" id="KW-1133">Transmembrane helix</keyword>
<accession>A0ABT7JKD5</accession>
<dbReference type="Proteomes" id="UP001302059">
    <property type="component" value="Unassembled WGS sequence"/>
</dbReference>
<feature type="transmembrane region" description="Helical" evidence="1">
    <location>
        <begin position="35"/>
        <end position="53"/>
    </location>
</feature>
<keyword evidence="1" id="KW-0812">Transmembrane</keyword>
<name>A0ABT7JKD5_9DEIO</name>
<dbReference type="EMBL" id="JASNGB010000219">
    <property type="protein sequence ID" value="MDL2345522.1"/>
    <property type="molecule type" value="Genomic_DNA"/>
</dbReference>
<sequence length="207" mass="21030">MRSSSGTNALWGWLLLGTGLLALLGNLEVWSGVSATLWGVVFALGSVLFLGLALRRAGDWWAFIPGGVLLGLTLAVVASGAAWGGAAFLASVGAGFLAIAARHPEHWWAVIPGGAVVSLSLAAAFPGQAAGPLLFFGLAATFLGLAALPTARARGATHRWAWYPAAGTLALAVLSGGWISGLLALYWPVALIVLGGALLLAQRPGRS</sequence>
<feature type="transmembrane region" description="Helical" evidence="1">
    <location>
        <begin position="160"/>
        <end position="179"/>
    </location>
</feature>
<keyword evidence="1" id="KW-0472">Membrane</keyword>
<dbReference type="RefSeq" id="WP_285525114.1">
    <property type="nucleotide sequence ID" value="NZ_JASNGB010000219.1"/>
</dbReference>
<protein>
    <recommendedName>
        <fullName evidence="4">DUF308 domain-containing protein</fullName>
    </recommendedName>
</protein>
<feature type="transmembrane region" description="Helical" evidence="1">
    <location>
        <begin position="131"/>
        <end position="148"/>
    </location>
</feature>
<gene>
    <name evidence="2" type="ORF">QOL99_15390</name>
</gene>
<evidence type="ECO:0008006" key="4">
    <source>
        <dbReference type="Google" id="ProtNLM"/>
    </source>
</evidence>
<feature type="transmembrane region" description="Helical" evidence="1">
    <location>
        <begin position="60"/>
        <end position="77"/>
    </location>
</feature>
<feature type="transmembrane region" description="Helical" evidence="1">
    <location>
        <begin position="83"/>
        <end position="100"/>
    </location>
</feature>
<organism evidence="2 3">
    <name type="scientific">Deinococcus rhizophilus</name>
    <dbReference type="NCBI Taxonomy" id="3049544"/>
    <lineage>
        <taxon>Bacteria</taxon>
        <taxon>Thermotogati</taxon>
        <taxon>Deinococcota</taxon>
        <taxon>Deinococci</taxon>
        <taxon>Deinococcales</taxon>
        <taxon>Deinococcaceae</taxon>
        <taxon>Deinococcus</taxon>
    </lineage>
</organism>
<evidence type="ECO:0000256" key="1">
    <source>
        <dbReference type="SAM" id="Phobius"/>
    </source>
</evidence>
<keyword evidence="3" id="KW-1185">Reference proteome</keyword>
<feature type="transmembrane region" description="Helical" evidence="1">
    <location>
        <begin position="107"/>
        <end position="125"/>
    </location>
</feature>
<evidence type="ECO:0000313" key="2">
    <source>
        <dbReference type="EMBL" id="MDL2345522.1"/>
    </source>
</evidence>
<reference evidence="2 3" key="1">
    <citation type="submission" date="2023-05" db="EMBL/GenBank/DDBJ databases">
        <authorList>
            <person name="Gao F."/>
        </authorList>
    </citation>
    <scope>NUCLEOTIDE SEQUENCE [LARGE SCALE GENOMIC DNA]</scope>
    <source>
        <strain evidence="2 3">MIMF12</strain>
    </source>
</reference>
<proteinExistence type="predicted"/>
<comment type="caution">
    <text evidence="2">The sequence shown here is derived from an EMBL/GenBank/DDBJ whole genome shotgun (WGS) entry which is preliminary data.</text>
</comment>
<evidence type="ECO:0000313" key="3">
    <source>
        <dbReference type="Proteomes" id="UP001302059"/>
    </source>
</evidence>